<reference evidence="2" key="1">
    <citation type="journal article" date="2012" name="MBio">
        <title>Comparative genome analysis of Trichophyton rubrum and related dermatophytes reveals candidate genes involved in infection.</title>
        <authorList>
            <person name="Martinez D.A."/>
            <person name="Oliver B.G."/>
            <person name="Graeser Y."/>
            <person name="Goldberg J.M."/>
            <person name="Li W."/>
            <person name="Martinez-Rossi N.M."/>
            <person name="Monod M."/>
            <person name="Shelest E."/>
            <person name="Barton R.C."/>
            <person name="Birch E."/>
            <person name="Brakhage A.A."/>
            <person name="Chen Z."/>
            <person name="Gurr S.J."/>
            <person name="Heiman D."/>
            <person name="Heitman J."/>
            <person name="Kosti I."/>
            <person name="Rossi A."/>
            <person name="Saif S."/>
            <person name="Samalova M."/>
            <person name="Saunders C.W."/>
            <person name="Shea T."/>
            <person name="Summerbell R.C."/>
            <person name="Xu J."/>
            <person name="Young S."/>
            <person name="Zeng Q."/>
            <person name="Birren B.W."/>
            <person name="Cuomo C.A."/>
            <person name="White T.C."/>
        </authorList>
    </citation>
    <scope>NUCLEOTIDE SEQUENCE [LARGE SCALE GENOMIC DNA]</scope>
    <source>
        <strain evidence="2">ATCC MYA-4604 / CBS 118893</strain>
    </source>
</reference>
<dbReference type="EMBL" id="DS989828">
    <property type="protein sequence ID" value="EFR04743.1"/>
    <property type="molecule type" value="Genomic_DNA"/>
</dbReference>
<dbReference type="AlphaFoldDB" id="E4V419"/>
<dbReference type="HOGENOM" id="CLU_2346257_0_0_1"/>
<keyword evidence="2" id="KW-1185">Reference proteome</keyword>
<dbReference type="InParanoid" id="E4V419"/>
<evidence type="ECO:0000313" key="1">
    <source>
        <dbReference type="EMBL" id="EFR04743.1"/>
    </source>
</evidence>
<organism evidence="2">
    <name type="scientific">Arthroderma gypseum (strain ATCC MYA-4604 / CBS 118893)</name>
    <name type="common">Microsporum gypseum</name>
    <dbReference type="NCBI Taxonomy" id="535722"/>
    <lineage>
        <taxon>Eukaryota</taxon>
        <taxon>Fungi</taxon>
        <taxon>Dikarya</taxon>
        <taxon>Ascomycota</taxon>
        <taxon>Pezizomycotina</taxon>
        <taxon>Eurotiomycetes</taxon>
        <taxon>Eurotiomycetidae</taxon>
        <taxon>Onygenales</taxon>
        <taxon>Arthrodermataceae</taxon>
        <taxon>Nannizzia</taxon>
    </lineage>
</organism>
<gene>
    <name evidence="1" type="ORF">MGYG_07751</name>
</gene>
<name>E4V419_ARTGP</name>
<protein>
    <submittedName>
        <fullName evidence="1">Uncharacterized protein</fullName>
    </submittedName>
</protein>
<evidence type="ECO:0000313" key="2">
    <source>
        <dbReference type="Proteomes" id="UP000002669"/>
    </source>
</evidence>
<dbReference type="VEuPathDB" id="FungiDB:MGYG_07751"/>
<sequence length="97" mass="11295">MFGYDLINLVSNVLLRDIDLTQPLVPSRNLKFNKQCMGLTSFDWDNRLRSKQAVLRRTPLDPPGQLWTILRSFYDLEGRLHHVHYDVTPGKDVSLLD</sequence>
<dbReference type="RefSeq" id="XP_003170506.1">
    <property type="nucleotide sequence ID" value="XM_003170458.1"/>
</dbReference>
<accession>E4V419</accession>
<proteinExistence type="predicted"/>
<dbReference type="Proteomes" id="UP000002669">
    <property type="component" value="Unassembled WGS sequence"/>
</dbReference>
<dbReference type="GeneID" id="10025747"/>